<gene>
    <name evidence="3" type="ORF">AUR04nite_20580</name>
</gene>
<evidence type="ECO:0000313" key="3">
    <source>
        <dbReference type="EMBL" id="GED06526.1"/>
    </source>
</evidence>
<evidence type="ECO:0000256" key="1">
    <source>
        <dbReference type="SAM" id="MobiDB-lite"/>
    </source>
</evidence>
<dbReference type="AlphaFoldDB" id="A0A4Y4DNL9"/>
<dbReference type="Proteomes" id="UP000316612">
    <property type="component" value="Unassembled WGS sequence"/>
</dbReference>
<dbReference type="OrthoDB" id="4951588at2"/>
<dbReference type="EMBL" id="BJNY01000011">
    <property type="protein sequence ID" value="GED06526.1"/>
    <property type="molecule type" value="Genomic_DNA"/>
</dbReference>
<keyword evidence="4" id="KW-1185">Reference proteome</keyword>
<feature type="region of interest" description="Disordered" evidence="1">
    <location>
        <begin position="20"/>
        <end position="53"/>
    </location>
</feature>
<sequence>MKKRALVLLPLAAALALSGCGGSDTAADKSDSATQPAEQSAPAQNTEAASPEASAVLTSEQATAIVKKLAGDSEDAIIMDGDTLAASIPQAQKLIEQMEIKPKKCAEFVSQQNIGDLSGINMAAATVPGSNPMQATSYSVAGYEDASKLDKAKELASSKDLQGCDKFTMSIAGQEVEAGAKILDATSDADVTYVSTSTVKMGGQEVPGGSYQIQGIVGSNVIAIGISGDESESEDKVVKQLTEEMNKAVAEVKAAAK</sequence>
<feature type="chain" id="PRO_5021503564" description="Lipoprotein" evidence="2">
    <location>
        <begin position="27"/>
        <end position="257"/>
    </location>
</feature>
<organism evidence="3 4">
    <name type="scientific">Glutamicibacter uratoxydans</name>
    <name type="common">Arthrobacter uratoxydans</name>
    <dbReference type="NCBI Taxonomy" id="43667"/>
    <lineage>
        <taxon>Bacteria</taxon>
        <taxon>Bacillati</taxon>
        <taxon>Actinomycetota</taxon>
        <taxon>Actinomycetes</taxon>
        <taxon>Micrococcales</taxon>
        <taxon>Micrococcaceae</taxon>
        <taxon>Glutamicibacter</taxon>
    </lineage>
</organism>
<comment type="caution">
    <text evidence="3">The sequence shown here is derived from an EMBL/GenBank/DDBJ whole genome shotgun (WGS) entry which is preliminary data.</text>
</comment>
<dbReference type="PROSITE" id="PS51257">
    <property type="entry name" value="PROKAR_LIPOPROTEIN"/>
    <property type="match status" value="1"/>
</dbReference>
<reference evidence="3 4" key="1">
    <citation type="submission" date="2019-06" db="EMBL/GenBank/DDBJ databases">
        <title>Whole genome shotgun sequence of Glutamicibacter uratoxydans NBRC 15515.</title>
        <authorList>
            <person name="Hosoyama A."/>
            <person name="Uohara A."/>
            <person name="Ohji S."/>
            <person name="Ichikawa N."/>
        </authorList>
    </citation>
    <scope>NUCLEOTIDE SEQUENCE [LARGE SCALE GENOMIC DNA]</scope>
    <source>
        <strain evidence="3 4">NBRC 15515</strain>
    </source>
</reference>
<protein>
    <recommendedName>
        <fullName evidence="5">Lipoprotein</fullName>
    </recommendedName>
</protein>
<evidence type="ECO:0008006" key="5">
    <source>
        <dbReference type="Google" id="ProtNLM"/>
    </source>
</evidence>
<accession>A0A4Y4DNL9</accession>
<dbReference type="RefSeq" id="WP_141364682.1">
    <property type="nucleotide sequence ID" value="NZ_BAAAJL010000013.1"/>
</dbReference>
<evidence type="ECO:0000313" key="4">
    <source>
        <dbReference type="Proteomes" id="UP000316612"/>
    </source>
</evidence>
<name>A0A4Y4DNL9_GLUUR</name>
<feature type="compositionally biased region" description="Polar residues" evidence="1">
    <location>
        <begin position="32"/>
        <end position="48"/>
    </location>
</feature>
<proteinExistence type="predicted"/>
<evidence type="ECO:0000256" key="2">
    <source>
        <dbReference type="SAM" id="SignalP"/>
    </source>
</evidence>
<keyword evidence="2" id="KW-0732">Signal</keyword>
<feature type="signal peptide" evidence="2">
    <location>
        <begin position="1"/>
        <end position="26"/>
    </location>
</feature>